<dbReference type="FunFam" id="1.20.1050.10:FF:000009">
    <property type="entry name" value="Glutathione S-transferase omega-1"/>
    <property type="match status" value="1"/>
</dbReference>
<dbReference type="GO" id="GO:0045174">
    <property type="term" value="F:glutathione dehydrogenase (ascorbate) activity"/>
    <property type="evidence" value="ECO:0007669"/>
    <property type="project" value="UniProtKB-UniRule"/>
</dbReference>
<dbReference type="SFLD" id="SFLDG00358">
    <property type="entry name" value="Main_(cytGST)"/>
    <property type="match status" value="1"/>
</dbReference>
<dbReference type="EC" id="1.20.4.2" evidence="3"/>
<proteinExistence type="evidence at transcript level"/>
<dbReference type="SFLD" id="SFLDS00019">
    <property type="entry name" value="Glutathione_Transferase_(cytos"/>
    <property type="match status" value="1"/>
</dbReference>
<evidence type="ECO:0000313" key="7">
    <source>
        <dbReference type="EMBL" id="AYN44496.1"/>
    </source>
</evidence>
<dbReference type="EC" id="1.8.5.1" evidence="3"/>
<dbReference type="EMBL" id="MH189328">
    <property type="protein sequence ID" value="AYN44496.1"/>
    <property type="molecule type" value="mRNA"/>
</dbReference>
<feature type="region of interest" description="Disordered" evidence="4">
    <location>
        <begin position="225"/>
        <end position="255"/>
    </location>
</feature>
<evidence type="ECO:0000256" key="4">
    <source>
        <dbReference type="SAM" id="MobiDB-lite"/>
    </source>
</evidence>
<dbReference type="PROSITE" id="PS50404">
    <property type="entry name" value="GST_NTER"/>
    <property type="match status" value="1"/>
</dbReference>
<dbReference type="GO" id="GO:0006749">
    <property type="term" value="P:glutathione metabolic process"/>
    <property type="evidence" value="ECO:0007669"/>
    <property type="project" value="UniProtKB-UniRule"/>
</dbReference>
<feature type="domain" description="GST C-terminal" evidence="6">
    <location>
        <begin position="103"/>
        <end position="233"/>
    </location>
</feature>
<comment type="catalytic activity">
    <reaction evidence="3">
        <text>RX + glutathione = an S-substituted glutathione + a halide anion + H(+)</text>
        <dbReference type="Rhea" id="RHEA:16437"/>
        <dbReference type="ChEBI" id="CHEBI:15378"/>
        <dbReference type="ChEBI" id="CHEBI:16042"/>
        <dbReference type="ChEBI" id="CHEBI:17792"/>
        <dbReference type="ChEBI" id="CHEBI:57925"/>
        <dbReference type="ChEBI" id="CHEBI:90779"/>
        <dbReference type="EC" id="2.5.1.18"/>
    </reaction>
</comment>
<evidence type="ECO:0000256" key="1">
    <source>
        <dbReference type="ARBA" id="ARBA00011067"/>
    </source>
</evidence>
<dbReference type="InterPro" id="IPR040079">
    <property type="entry name" value="Glutathione_S-Trfase"/>
</dbReference>
<evidence type="ECO:0000259" key="5">
    <source>
        <dbReference type="PROSITE" id="PS50404"/>
    </source>
</evidence>
<protein>
    <recommendedName>
        <fullName evidence="3">Glutathione S-transferase omega</fullName>
        <shortName evidence="3">GSTO</shortName>
        <ecNumber evidence="3">1.20.4.2</ecNumber>
        <ecNumber evidence="3">1.8.5.1</ecNumber>
        <ecNumber evidence="3">2.5.1.18</ecNumber>
    </recommendedName>
    <alternativeName>
        <fullName evidence="3">Glutathione-dependent dehydroascorbate reductase</fullName>
    </alternativeName>
    <alternativeName>
        <fullName evidence="3">Monomethylarsonic acid reductase</fullName>
    </alternativeName>
</protein>
<evidence type="ECO:0000259" key="6">
    <source>
        <dbReference type="PROSITE" id="PS50405"/>
    </source>
</evidence>
<dbReference type="EC" id="2.5.1.18" evidence="3"/>
<dbReference type="GO" id="GO:0005737">
    <property type="term" value="C:cytoplasm"/>
    <property type="evidence" value="ECO:0007669"/>
    <property type="project" value="InterPro"/>
</dbReference>
<comment type="function">
    <text evidence="3">Exhibits glutathione-dependent thiol transferase activity. Has high dehydroascorbate reductase activity and may contribute to the recycling of ascorbic acid. Participates in the biotransformation of inorganic arsenic and reduces monomethylarsonic acid (MMA).</text>
</comment>
<dbReference type="InterPro" id="IPR004045">
    <property type="entry name" value="Glutathione_S-Trfase_N"/>
</dbReference>
<reference evidence="7" key="2">
    <citation type="submission" date="2018-04" db="EMBL/GenBank/DDBJ databases">
        <authorList>
            <person name="Lee J.-S."/>
        </authorList>
    </citation>
    <scope>NUCLEOTIDE SEQUENCE</scope>
</reference>
<evidence type="ECO:0000256" key="3">
    <source>
        <dbReference type="RuleBase" id="RU368071"/>
    </source>
</evidence>
<dbReference type="GO" id="GO:0004364">
    <property type="term" value="F:glutathione transferase activity"/>
    <property type="evidence" value="ECO:0007669"/>
    <property type="project" value="UniProtKB-UniRule"/>
</dbReference>
<dbReference type="Pfam" id="PF13409">
    <property type="entry name" value="GST_N_2"/>
    <property type="match status" value="1"/>
</dbReference>
<keyword evidence="3 7" id="KW-0808">Transferase</keyword>
<dbReference type="Pfam" id="PF13410">
    <property type="entry name" value="GST_C_2"/>
    <property type="match status" value="1"/>
</dbReference>
<dbReference type="SUPFAM" id="SSF47616">
    <property type="entry name" value="GST C-terminal domain-like"/>
    <property type="match status" value="1"/>
</dbReference>
<dbReference type="GO" id="GO:0050610">
    <property type="term" value="F:methylarsonate reductase activity"/>
    <property type="evidence" value="ECO:0007669"/>
    <property type="project" value="UniProtKB-UniRule"/>
</dbReference>
<dbReference type="InterPro" id="IPR036249">
    <property type="entry name" value="Thioredoxin-like_sf"/>
</dbReference>
<name>A0A3G2JSD5_9BILA</name>
<dbReference type="AlphaFoldDB" id="A0A3G2JSD5"/>
<dbReference type="InterPro" id="IPR005442">
    <property type="entry name" value="GST_omega"/>
</dbReference>
<dbReference type="Gene3D" id="3.40.30.10">
    <property type="entry name" value="Glutaredoxin"/>
    <property type="match status" value="1"/>
</dbReference>
<comment type="catalytic activity">
    <reaction evidence="3">
        <text>L-dehydroascorbate + 2 glutathione = glutathione disulfide + L-ascorbate</text>
        <dbReference type="Rhea" id="RHEA:24424"/>
        <dbReference type="ChEBI" id="CHEBI:38290"/>
        <dbReference type="ChEBI" id="CHEBI:57925"/>
        <dbReference type="ChEBI" id="CHEBI:58297"/>
        <dbReference type="ChEBI" id="CHEBI:58539"/>
        <dbReference type="EC" id="1.8.5.1"/>
    </reaction>
</comment>
<feature type="domain" description="GST N-terminal" evidence="5">
    <location>
        <begin position="19"/>
        <end position="98"/>
    </location>
</feature>
<keyword evidence="2 3" id="KW-0560">Oxidoreductase</keyword>
<dbReference type="PANTHER" id="PTHR43968">
    <property type="match status" value="1"/>
</dbReference>
<comment type="catalytic activity">
    <reaction evidence="3">
        <text>methylarsonate + 2 glutathione + H(+) = methylarsonous acid + glutathione disulfide + H2O</text>
        <dbReference type="Rhea" id="RHEA:15969"/>
        <dbReference type="ChEBI" id="CHEBI:15377"/>
        <dbReference type="ChEBI" id="CHEBI:15378"/>
        <dbReference type="ChEBI" id="CHEBI:17826"/>
        <dbReference type="ChEBI" id="CHEBI:33409"/>
        <dbReference type="ChEBI" id="CHEBI:57925"/>
        <dbReference type="ChEBI" id="CHEBI:58297"/>
        <dbReference type="EC" id="1.20.4.2"/>
    </reaction>
</comment>
<evidence type="ECO:0000256" key="2">
    <source>
        <dbReference type="ARBA" id="ARBA00023002"/>
    </source>
</evidence>
<organism evidence="7">
    <name type="scientific">Brachionus rotundiformis</name>
    <dbReference type="NCBI Taxonomy" id="96890"/>
    <lineage>
        <taxon>Eukaryota</taxon>
        <taxon>Metazoa</taxon>
        <taxon>Spiralia</taxon>
        <taxon>Gnathifera</taxon>
        <taxon>Rotifera</taxon>
        <taxon>Eurotatoria</taxon>
        <taxon>Monogononta</taxon>
        <taxon>Pseudotrocha</taxon>
        <taxon>Ploima</taxon>
        <taxon>Brachionidae</taxon>
        <taxon>Brachionus</taxon>
    </lineage>
</organism>
<dbReference type="InterPro" id="IPR010987">
    <property type="entry name" value="Glutathione-S-Trfase_C-like"/>
</dbReference>
<dbReference type="PROSITE" id="PS50405">
    <property type="entry name" value="GST_CTER"/>
    <property type="match status" value="1"/>
</dbReference>
<dbReference type="SUPFAM" id="SSF52833">
    <property type="entry name" value="Thioredoxin-like"/>
    <property type="match status" value="1"/>
</dbReference>
<reference evidence="7" key="1">
    <citation type="journal article" date="2018" name="Comp. Biochem. Physiol. Part D Genomics Proteomics">
        <title>Genome-wide identification of the entire 90 glutathione S-transferase (GST) subfamily genes in four rotifer Brachionus species and transcriptional modulation in response to endocrine disrupting chemicals.</title>
        <authorList>
            <person name="Park J.C."/>
            <person name="Kim D.H."/>
            <person name="Lee M.C."/>
            <person name="Han J."/>
            <person name="Kim H.J."/>
            <person name="Hagiwara A."/>
            <person name="Hwang U.K."/>
            <person name="Park H.G."/>
            <person name="Lee J.S."/>
        </authorList>
    </citation>
    <scope>NUCLEOTIDE SEQUENCE</scope>
</reference>
<dbReference type="InterPro" id="IPR050983">
    <property type="entry name" value="GST_Omega/HSP26"/>
</dbReference>
<dbReference type="PROSITE" id="PS51354">
    <property type="entry name" value="GLUTAREDOXIN_2"/>
    <property type="match status" value="1"/>
</dbReference>
<comment type="similarity">
    <text evidence="1 3">Belongs to the GST superfamily. Omega family.</text>
</comment>
<dbReference type="PRINTS" id="PR01625">
    <property type="entry name" value="GSTRNSFRASEO"/>
</dbReference>
<dbReference type="Gene3D" id="1.20.1050.10">
    <property type="match status" value="1"/>
</dbReference>
<sequence>MSKELVYSVGSTFPPLSPGLVRLYSMRFCPYSHRVRLVLAAKNIPHEIVNINPKKRPEWYTDIHPAGLIPCLQFDDGRIVYESVITTEYLDAIYAEKKLISQDPYERARQQMLVDSFQRIVALLFKALKFKDPEAFNEICKILDHYEKVLSDTFFGGTDVGFTDLMIWPWFERFRSLKSLLNNELDKDRFPKLTTWIKNMTVLDCVKKTSVRQDHLIVFTKQSLTSPEPDYDIGLEKPKEEEAAPVAEESTPNAE</sequence>
<dbReference type="PANTHER" id="PTHR43968:SF6">
    <property type="entry name" value="GLUTATHIONE S-TRANSFERASE OMEGA"/>
    <property type="match status" value="1"/>
</dbReference>
<dbReference type="FunFam" id="3.40.30.10:FF:000123">
    <property type="entry name" value="Glutathione transferase o1"/>
    <property type="match status" value="1"/>
</dbReference>
<accession>A0A3G2JSD5</accession>
<dbReference type="InterPro" id="IPR036282">
    <property type="entry name" value="Glutathione-S-Trfase_C_sf"/>
</dbReference>